<evidence type="ECO:0000256" key="1">
    <source>
        <dbReference type="SAM" id="Coils"/>
    </source>
</evidence>
<evidence type="ECO:0000313" key="5">
    <source>
        <dbReference type="Proteomes" id="UP001212152"/>
    </source>
</evidence>
<feature type="coiled-coil region" evidence="1">
    <location>
        <begin position="1143"/>
        <end position="1177"/>
    </location>
</feature>
<dbReference type="Pfam" id="PF15456">
    <property type="entry name" value="Uds1"/>
    <property type="match status" value="1"/>
</dbReference>
<feature type="region of interest" description="Disordered" evidence="2">
    <location>
        <begin position="893"/>
        <end position="928"/>
    </location>
</feature>
<organism evidence="4 5">
    <name type="scientific">Geranomyces variabilis</name>
    <dbReference type="NCBI Taxonomy" id="109894"/>
    <lineage>
        <taxon>Eukaryota</taxon>
        <taxon>Fungi</taxon>
        <taxon>Fungi incertae sedis</taxon>
        <taxon>Chytridiomycota</taxon>
        <taxon>Chytridiomycota incertae sedis</taxon>
        <taxon>Chytridiomycetes</taxon>
        <taxon>Spizellomycetales</taxon>
        <taxon>Powellomycetaceae</taxon>
        <taxon>Geranomyces</taxon>
    </lineage>
</organism>
<evidence type="ECO:0000259" key="3">
    <source>
        <dbReference type="Pfam" id="PF15456"/>
    </source>
</evidence>
<feature type="compositionally biased region" description="Basic and acidic residues" evidence="2">
    <location>
        <begin position="596"/>
        <end position="609"/>
    </location>
</feature>
<dbReference type="Proteomes" id="UP001212152">
    <property type="component" value="Unassembled WGS sequence"/>
</dbReference>
<feature type="domain" description="Up-regulated during septation protein 1" evidence="3">
    <location>
        <begin position="244"/>
        <end position="356"/>
    </location>
</feature>
<feature type="coiled-coil region" evidence="1">
    <location>
        <begin position="992"/>
        <end position="1111"/>
    </location>
</feature>
<reference evidence="4" key="1">
    <citation type="submission" date="2020-05" db="EMBL/GenBank/DDBJ databases">
        <title>Phylogenomic resolution of chytrid fungi.</title>
        <authorList>
            <person name="Stajich J.E."/>
            <person name="Amses K."/>
            <person name="Simmons R."/>
            <person name="Seto K."/>
            <person name="Myers J."/>
            <person name="Bonds A."/>
            <person name="Quandt C.A."/>
            <person name="Barry K."/>
            <person name="Liu P."/>
            <person name="Grigoriev I."/>
            <person name="Longcore J.E."/>
            <person name="James T.Y."/>
        </authorList>
    </citation>
    <scope>NUCLEOTIDE SEQUENCE</scope>
    <source>
        <strain evidence="4">JEL0379</strain>
    </source>
</reference>
<keyword evidence="5" id="KW-1185">Reference proteome</keyword>
<feature type="compositionally biased region" description="Basic and acidic residues" evidence="2">
    <location>
        <begin position="908"/>
        <end position="928"/>
    </location>
</feature>
<gene>
    <name evidence="4" type="ORF">HDU87_005615</name>
</gene>
<keyword evidence="1" id="KW-0175">Coiled coil</keyword>
<evidence type="ECO:0000256" key="2">
    <source>
        <dbReference type="SAM" id="MobiDB-lite"/>
    </source>
</evidence>
<proteinExistence type="predicted"/>
<feature type="compositionally biased region" description="Polar residues" evidence="2">
    <location>
        <begin position="745"/>
        <end position="757"/>
    </location>
</feature>
<dbReference type="InterPro" id="IPR029191">
    <property type="entry name" value="Uds1"/>
</dbReference>
<feature type="compositionally biased region" description="Low complexity" evidence="2">
    <location>
        <begin position="83"/>
        <end position="106"/>
    </location>
</feature>
<evidence type="ECO:0000313" key="4">
    <source>
        <dbReference type="EMBL" id="KAJ3175951.1"/>
    </source>
</evidence>
<feature type="region of interest" description="Disordered" evidence="2">
    <location>
        <begin position="738"/>
        <end position="771"/>
    </location>
</feature>
<feature type="coiled-coil region" evidence="1">
    <location>
        <begin position="379"/>
        <end position="413"/>
    </location>
</feature>
<feature type="region of interest" description="Disordered" evidence="2">
    <location>
        <begin position="423"/>
        <end position="447"/>
    </location>
</feature>
<feature type="compositionally biased region" description="Acidic residues" evidence="2">
    <location>
        <begin position="8"/>
        <end position="25"/>
    </location>
</feature>
<dbReference type="EMBL" id="JADGJQ010000046">
    <property type="protein sequence ID" value="KAJ3175951.1"/>
    <property type="molecule type" value="Genomic_DNA"/>
</dbReference>
<feature type="compositionally biased region" description="Basic and acidic residues" evidence="2">
    <location>
        <begin position="760"/>
        <end position="771"/>
    </location>
</feature>
<feature type="compositionally biased region" description="Low complexity" evidence="2">
    <location>
        <begin position="54"/>
        <end position="76"/>
    </location>
</feature>
<name>A0AAD5THR5_9FUNG</name>
<feature type="coiled-coil region" evidence="1">
    <location>
        <begin position="453"/>
        <end position="508"/>
    </location>
</feature>
<feature type="coiled-coil region" evidence="1">
    <location>
        <begin position="1303"/>
        <end position="1330"/>
    </location>
</feature>
<feature type="region of interest" description="Disordered" evidence="2">
    <location>
        <begin position="1"/>
        <end position="177"/>
    </location>
</feature>
<feature type="compositionally biased region" description="Polar residues" evidence="2">
    <location>
        <begin position="114"/>
        <end position="127"/>
    </location>
</feature>
<comment type="caution">
    <text evidence="4">The sequence shown here is derived from an EMBL/GenBank/DDBJ whole genome shotgun (WGS) entry which is preliminary data.</text>
</comment>
<protein>
    <recommendedName>
        <fullName evidence="3">Up-regulated during septation protein 1 domain-containing protein</fullName>
    </recommendedName>
</protein>
<feature type="compositionally biased region" description="Low complexity" evidence="2">
    <location>
        <begin position="140"/>
        <end position="154"/>
    </location>
</feature>
<feature type="coiled-coil region" evidence="1">
    <location>
        <begin position="1213"/>
        <end position="1268"/>
    </location>
</feature>
<feature type="region of interest" description="Disordered" evidence="2">
    <location>
        <begin position="596"/>
        <end position="640"/>
    </location>
</feature>
<sequence>MSAGNSTDDNEGNSDDEDDDDDDDFGSDKMLADLAALLPGRGKGAPSALRKQVNADTSSAASSNGSSNGDVSTSNGPSASKLTPPSRSTSSVTSSSRSTSRLNPSRGAGEFDQPQPTTRSGSMTTKSIRNKNLVVPPRLAVSPSSGSAPSVRPAKSPKPFETQLRASSPSIDPPTSAEIERNLNEDTTLYALLALPIAGPFDDAGQFPTSPQPDAAFRPGGRRLSGFTVTDDSPMIDVADGMIMDLMVQEAMSSTADFRVLPSEAYDARKKELRVATAHIRSLQKRLALETKIREAAVSLAKFDSGDKAQMASARHQLAQAERKVEAIAISLWKAVQRMMDAERSVFKHMSGVLRWSVKSLRETNNAQSEQPRKGSESVAELRARLESAENKIKEQQRENSILQSSVSRLTMEQEPLRKLAEKAKKEARMTREFRDKAPSGRRGSDERLRLDLATAQADVQNLAEDLEESRDKIAKLQLQLDENVTVMEEKDSTIADLLAEVEEMTNQADMKAAAAAVETKSGVRGINDNGKSSRTSVWYREQVTKQVTTHSEKMREVLGTQLKEALLERERLKLQLNEQFEITNELQTQVRELRDQKWVSSDAARRNEDDSDTEDESYRGQNSRPPRPSAGGVSSRDAPAKLAAQEALITDLRRQITKTAEAMAISEQDSSSLRRLYDELSRSKSSAQNGSSSFSVASLIDHVQILLKDHADVKGEVQNLQRQVARMTVLQDELENLRGDASKQSKASGATESALRNAQAERDRVQSAHDKLEQEIASLKAAASAAARDLADRNEAHQDEIADITARYENKIKLAVREADEKEELVIELQDEVRLLGDMRQKLEAANRDLSSQLENVSQQSMRSVGKQAEELRRAHSAELGAMRDQLAEARDQLAGAQRESASLQQKLEEATDHHEDRMRGLQGQHDRDAEDLRLIHEEEMSNLDRQLQSAKKELARVEPAAKQGEEARLAAEAAAAAAAESAEAAVRAARDDYNKRLAEEQQSYNEKVAEIQAQLQSLSKRLEVSEGTLVTSKQQFFSAREQLMEQIDQAMQDKTQLELSLAQTSQELMELEQKHAEVAKEAEEALNRAVDAEEEANVVTADLERLRTAVAQRDDELRTLHAQLNERSTQLSEALAIQSEIAQIQEALVEKDSALAAAKKDAADARKQLTAQKAEFEQGRDMLETMQNMLMEMKKGKAGMLDEIEDCKYNEEMMRRKLDVVERDKEELSRALQVLRNTNSSLSNTVAQLEVEISSLNAKLQDKAIERLGGSGSGGDSTTASMRAEFRKLVNDLRLEHSVEIQKQVDLRRDAERELRRMRREGSESNINSAA</sequence>
<accession>A0AAD5THR5</accession>